<sequence>MSSYQACPESNTPHARQALRILYKVNAKLPSYLCLCFVLKTSWSRSYFVRLS</sequence>
<dbReference type="AlphaFoldDB" id="A0A9K3N7Q4"/>
<dbReference type="Gramene" id="mRNA:HanXRQr2_Chr09g0371131">
    <property type="protein sequence ID" value="CDS:HanXRQr2_Chr09g0371131.1"/>
    <property type="gene ID" value="HanXRQr2_Chr09g0371131"/>
</dbReference>
<reference evidence="1" key="1">
    <citation type="journal article" date="2017" name="Nature">
        <title>The sunflower genome provides insights into oil metabolism, flowering and Asterid evolution.</title>
        <authorList>
            <person name="Badouin H."/>
            <person name="Gouzy J."/>
            <person name="Grassa C.J."/>
            <person name="Murat F."/>
            <person name="Staton S.E."/>
            <person name="Cottret L."/>
            <person name="Lelandais-Briere C."/>
            <person name="Owens G.L."/>
            <person name="Carrere S."/>
            <person name="Mayjonade B."/>
            <person name="Legrand L."/>
            <person name="Gill N."/>
            <person name="Kane N.C."/>
            <person name="Bowers J.E."/>
            <person name="Hubner S."/>
            <person name="Bellec A."/>
            <person name="Berard A."/>
            <person name="Berges H."/>
            <person name="Blanchet N."/>
            <person name="Boniface M.C."/>
            <person name="Brunel D."/>
            <person name="Catrice O."/>
            <person name="Chaidir N."/>
            <person name="Claudel C."/>
            <person name="Donnadieu C."/>
            <person name="Faraut T."/>
            <person name="Fievet G."/>
            <person name="Helmstetter N."/>
            <person name="King M."/>
            <person name="Knapp S.J."/>
            <person name="Lai Z."/>
            <person name="Le Paslier M.C."/>
            <person name="Lippi Y."/>
            <person name="Lorenzon L."/>
            <person name="Mandel J.R."/>
            <person name="Marage G."/>
            <person name="Marchand G."/>
            <person name="Marquand E."/>
            <person name="Bret-Mestries E."/>
            <person name="Morien E."/>
            <person name="Nambeesan S."/>
            <person name="Nguyen T."/>
            <person name="Pegot-Espagnet P."/>
            <person name="Pouilly N."/>
            <person name="Raftis F."/>
            <person name="Sallet E."/>
            <person name="Schiex T."/>
            <person name="Thomas J."/>
            <person name="Vandecasteele C."/>
            <person name="Vares D."/>
            <person name="Vear F."/>
            <person name="Vautrin S."/>
            <person name="Crespi M."/>
            <person name="Mangin B."/>
            <person name="Burke J.M."/>
            <person name="Salse J."/>
            <person name="Munos S."/>
            <person name="Vincourt P."/>
            <person name="Rieseberg L.H."/>
            <person name="Langlade N.B."/>
        </authorList>
    </citation>
    <scope>NUCLEOTIDE SEQUENCE</scope>
    <source>
        <tissue evidence="1">Leaves</tissue>
    </source>
</reference>
<reference evidence="1" key="2">
    <citation type="submission" date="2020-06" db="EMBL/GenBank/DDBJ databases">
        <title>Helianthus annuus Genome sequencing and assembly Release 2.</title>
        <authorList>
            <person name="Gouzy J."/>
            <person name="Langlade N."/>
            <person name="Munos S."/>
        </authorList>
    </citation>
    <scope>NUCLEOTIDE SEQUENCE</scope>
    <source>
        <tissue evidence="1">Leaves</tissue>
    </source>
</reference>
<comment type="caution">
    <text evidence="1">The sequence shown here is derived from an EMBL/GenBank/DDBJ whole genome shotgun (WGS) entry which is preliminary data.</text>
</comment>
<accession>A0A9K3N7Q4</accession>
<protein>
    <submittedName>
        <fullName evidence="1">Uncharacterized protein</fullName>
    </submittedName>
</protein>
<dbReference type="EMBL" id="MNCJ02000324">
    <property type="protein sequence ID" value="KAF5789428.1"/>
    <property type="molecule type" value="Genomic_DNA"/>
</dbReference>
<evidence type="ECO:0000313" key="2">
    <source>
        <dbReference type="Proteomes" id="UP000215914"/>
    </source>
</evidence>
<evidence type="ECO:0000313" key="1">
    <source>
        <dbReference type="EMBL" id="KAF5789428.1"/>
    </source>
</evidence>
<proteinExistence type="predicted"/>
<keyword evidence="2" id="KW-1185">Reference proteome</keyword>
<name>A0A9K3N7Q4_HELAN</name>
<dbReference type="Proteomes" id="UP000215914">
    <property type="component" value="Unassembled WGS sequence"/>
</dbReference>
<gene>
    <name evidence="1" type="ORF">HanXRQr2_Chr09g0371131</name>
</gene>
<organism evidence="1 2">
    <name type="scientific">Helianthus annuus</name>
    <name type="common">Common sunflower</name>
    <dbReference type="NCBI Taxonomy" id="4232"/>
    <lineage>
        <taxon>Eukaryota</taxon>
        <taxon>Viridiplantae</taxon>
        <taxon>Streptophyta</taxon>
        <taxon>Embryophyta</taxon>
        <taxon>Tracheophyta</taxon>
        <taxon>Spermatophyta</taxon>
        <taxon>Magnoliopsida</taxon>
        <taxon>eudicotyledons</taxon>
        <taxon>Gunneridae</taxon>
        <taxon>Pentapetalae</taxon>
        <taxon>asterids</taxon>
        <taxon>campanulids</taxon>
        <taxon>Asterales</taxon>
        <taxon>Asteraceae</taxon>
        <taxon>Asteroideae</taxon>
        <taxon>Heliantheae alliance</taxon>
        <taxon>Heliantheae</taxon>
        <taxon>Helianthus</taxon>
    </lineage>
</organism>